<dbReference type="Proteomes" id="UP000198597">
    <property type="component" value="Unassembled WGS sequence"/>
</dbReference>
<protein>
    <submittedName>
        <fullName evidence="1">Uncharacterized protein</fullName>
    </submittedName>
</protein>
<dbReference type="EMBL" id="FNJM01000001">
    <property type="protein sequence ID" value="SDO71485.1"/>
    <property type="molecule type" value="Genomic_DNA"/>
</dbReference>
<gene>
    <name evidence="1" type="ORF">SAMN04488529_101198</name>
</gene>
<evidence type="ECO:0000313" key="2">
    <source>
        <dbReference type="Proteomes" id="UP000198597"/>
    </source>
</evidence>
<name>A0A1H0LTR3_9CLOT</name>
<organism evidence="1 2">
    <name type="scientific">Clostridium gasigenes</name>
    <dbReference type="NCBI Taxonomy" id="94869"/>
    <lineage>
        <taxon>Bacteria</taxon>
        <taxon>Bacillati</taxon>
        <taxon>Bacillota</taxon>
        <taxon>Clostridia</taxon>
        <taxon>Eubacteriales</taxon>
        <taxon>Clostridiaceae</taxon>
        <taxon>Clostridium</taxon>
    </lineage>
</organism>
<reference evidence="1 2" key="1">
    <citation type="submission" date="2016-10" db="EMBL/GenBank/DDBJ databases">
        <authorList>
            <person name="de Groot N.N."/>
        </authorList>
    </citation>
    <scope>NUCLEOTIDE SEQUENCE [LARGE SCALE GENOMIC DNA]</scope>
    <source>
        <strain evidence="1 2">DSM 12272</strain>
    </source>
</reference>
<evidence type="ECO:0000313" key="1">
    <source>
        <dbReference type="EMBL" id="SDO71485.1"/>
    </source>
</evidence>
<dbReference type="AlphaFoldDB" id="A0A1H0LTR3"/>
<sequence>MELKSSDRVIFIYEMFKELHKHATDFINNYKFESMCKDKFEIDQYIQFYNVSLDELKDQVDRIINQFENDVVYKKLSAYSSLEHLYYRN</sequence>
<keyword evidence="2" id="KW-1185">Reference proteome</keyword>
<dbReference type="RefSeq" id="WP_175490725.1">
    <property type="nucleotide sequence ID" value="NZ_FNJM01000001.1"/>
</dbReference>
<accession>A0A1H0LTR3</accession>
<proteinExistence type="predicted"/>
<dbReference type="STRING" id="94869.SAMN04488529_101198"/>